<dbReference type="AlphaFoldDB" id="A0A067ST34"/>
<gene>
    <name evidence="1" type="ORF">GALMADRAFT_811416</name>
</gene>
<evidence type="ECO:0000313" key="1">
    <source>
        <dbReference type="EMBL" id="KDR70854.1"/>
    </source>
</evidence>
<protein>
    <submittedName>
        <fullName evidence="1">Uncharacterized protein</fullName>
    </submittedName>
</protein>
<keyword evidence="2" id="KW-1185">Reference proteome</keyword>
<dbReference type="OrthoDB" id="3216537at2759"/>
<reference evidence="2" key="1">
    <citation type="journal article" date="2014" name="Proc. Natl. Acad. Sci. U.S.A.">
        <title>Extensive sampling of basidiomycete genomes demonstrates inadequacy of the white-rot/brown-rot paradigm for wood decay fungi.</title>
        <authorList>
            <person name="Riley R."/>
            <person name="Salamov A.A."/>
            <person name="Brown D.W."/>
            <person name="Nagy L.G."/>
            <person name="Floudas D."/>
            <person name="Held B.W."/>
            <person name="Levasseur A."/>
            <person name="Lombard V."/>
            <person name="Morin E."/>
            <person name="Otillar R."/>
            <person name="Lindquist E.A."/>
            <person name="Sun H."/>
            <person name="LaButti K.M."/>
            <person name="Schmutz J."/>
            <person name="Jabbour D."/>
            <person name="Luo H."/>
            <person name="Baker S.E."/>
            <person name="Pisabarro A.G."/>
            <person name="Walton J.D."/>
            <person name="Blanchette R.A."/>
            <person name="Henrissat B."/>
            <person name="Martin F."/>
            <person name="Cullen D."/>
            <person name="Hibbett D.S."/>
            <person name="Grigoriev I.V."/>
        </authorList>
    </citation>
    <scope>NUCLEOTIDE SEQUENCE [LARGE SCALE GENOMIC DNA]</scope>
    <source>
        <strain evidence="2">CBS 339.88</strain>
    </source>
</reference>
<organism evidence="1 2">
    <name type="scientific">Galerina marginata (strain CBS 339.88)</name>
    <dbReference type="NCBI Taxonomy" id="685588"/>
    <lineage>
        <taxon>Eukaryota</taxon>
        <taxon>Fungi</taxon>
        <taxon>Dikarya</taxon>
        <taxon>Basidiomycota</taxon>
        <taxon>Agaricomycotina</taxon>
        <taxon>Agaricomycetes</taxon>
        <taxon>Agaricomycetidae</taxon>
        <taxon>Agaricales</taxon>
        <taxon>Agaricineae</taxon>
        <taxon>Strophariaceae</taxon>
        <taxon>Galerina</taxon>
    </lineage>
</organism>
<dbReference type="Proteomes" id="UP000027222">
    <property type="component" value="Unassembled WGS sequence"/>
</dbReference>
<dbReference type="HOGENOM" id="CLU_1180298_0_0_1"/>
<sequence>MSTDKRSSTTLAGDDFRITARETRRNISRAEPCFITKRHSYTLERVHWVDAVSKDKRKIEEFLKELGVVHINFTLNDASNLTNLDRMLHVCLEKGFFAVTASLETLKLLIAIVEEQNRTWQNRFDQGEGYIRTFGVSHSFGSLHETRLFDFSSFSYAVPRSRTPSMKWWYSTLNISSPKGAILPSTLKRTAMKCRSPGKAMLSGTTVHSGNRLARRTLRVFQLLRSTQIVLGRCR</sequence>
<proteinExistence type="predicted"/>
<accession>A0A067ST34</accession>
<name>A0A067ST34_GALM3</name>
<evidence type="ECO:0000313" key="2">
    <source>
        <dbReference type="Proteomes" id="UP000027222"/>
    </source>
</evidence>
<dbReference type="EMBL" id="KL142395">
    <property type="protein sequence ID" value="KDR70854.1"/>
    <property type="molecule type" value="Genomic_DNA"/>
</dbReference>